<gene>
    <name evidence="3" type="ORF">SAMN05216229_1315</name>
</gene>
<dbReference type="AlphaFoldDB" id="A0A1I5Z980"/>
<name>A0A1I5Z980_9GAMM</name>
<feature type="domain" description="AB hydrolase-1" evidence="2">
    <location>
        <begin position="27"/>
        <end position="257"/>
    </location>
</feature>
<evidence type="ECO:0000313" key="4">
    <source>
        <dbReference type="Proteomes" id="UP000243084"/>
    </source>
</evidence>
<dbReference type="SUPFAM" id="SSF53474">
    <property type="entry name" value="alpha/beta-Hydrolases"/>
    <property type="match status" value="1"/>
</dbReference>
<dbReference type="PANTHER" id="PTHR43798">
    <property type="entry name" value="MONOACYLGLYCEROL LIPASE"/>
    <property type="match status" value="1"/>
</dbReference>
<reference evidence="4" key="1">
    <citation type="submission" date="2016-10" db="EMBL/GenBank/DDBJ databases">
        <authorList>
            <person name="Varghese N."/>
            <person name="Submissions S."/>
        </authorList>
    </citation>
    <scope>NUCLEOTIDE SEQUENCE [LARGE SCALE GENOMIC DNA]</scope>
    <source>
        <strain evidence="4">JCM 18195</strain>
    </source>
</reference>
<accession>A0A1I5Z980</accession>
<dbReference type="GO" id="GO:0016020">
    <property type="term" value="C:membrane"/>
    <property type="evidence" value="ECO:0007669"/>
    <property type="project" value="TreeGrafter"/>
</dbReference>
<dbReference type="GO" id="GO:0016787">
    <property type="term" value="F:hydrolase activity"/>
    <property type="evidence" value="ECO:0007669"/>
    <property type="project" value="UniProtKB-KW"/>
</dbReference>
<dbReference type="Proteomes" id="UP000243084">
    <property type="component" value="Unassembled WGS sequence"/>
</dbReference>
<dbReference type="InterPro" id="IPR050266">
    <property type="entry name" value="AB_hydrolase_sf"/>
</dbReference>
<dbReference type="InterPro" id="IPR000639">
    <property type="entry name" value="Epox_hydrolase-like"/>
</dbReference>
<dbReference type="InterPro" id="IPR000073">
    <property type="entry name" value="AB_hydrolase_1"/>
</dbReference>
<dbReference type="Gene3D" id="3.40.50.1820">
    <property type="entry name" value="alpha/beta hydrolase"/>
    <property type="match status" value="1"/>
</dbReference>
<keyword evidence="4" id="KW-1185">Reference proteome</keyword>
<dbReference type="PRINTS" id="PR00412">
    <property type="entry name" value="EPOXHYDRLASE"/>
</dbReference>
<dbReference type="Pfam" id="PF00561">
    <property type="entry name" value="Abhydrolase_1"/>
    <property type="match status" value="1"/>
</dbReference>
<evidence type="ECO:0000256" key="1">
    <source>
        <dbReference type="ARBA" id="ARBA00022801"/>
    </source>
</evidence>
<dbReference type="PRINTS" id="PR00111">
    <property type="entry name" value="ABHYDROLASE"/>
</dbReference>
<evidence type="ECO:0000313" key="3">
    <source>
        <dbReference type="EMBL" id="SFQ53021.1"/>
    </source>
</evidence>
<dbReference type="PANTHER" id="PTHR43798:SF31">
    <property type="entry name" value="AB HYDROLASE SUPERFAMILY PROTEIN YCLE"/>
    <property type="match status" value="1"/>
</dbReference>
<dbReference type="RefSeq" id="WP_092435694.1">
    <property type="nucleotide sequence ID" value="NZ_FOXM01000031.1"/>
</dbReference>
<dbReference type="EMBL" id="FOXM01000031">
    <property type="protein sequence ID" value="SFQ53021.1"/>
    <property type="molecule type" value="Genomic_DNA"/>
</dbReference>
<dbReference type="InterPro" id="IPR029058">
    <property type="entry name" value="AB_hydrolase_fold"/>
</dbReference>
<proteinExistence type="predicted"/>
<organism evidence="3 4">
    <name type="scientific">Geopseudomonas sagittaria</name>
    <dbReference type="NCBI Taxonomy" id="1135990"/>
    <lineage>
        <taxon>Bacteria</taxon>
        <taxon>Pseudomonadati</taxon>
        <taxon>Pseudomonadota</taxon>
        <taxon>Gammaproteobacteria</taxon>
        <taxon>Pseudomonadales</taxon>
        <taxon>Pseudomonadaceae</taxon>
        <taxon>Geopseudomonas</taxon>
    </lineage>
</organism>
<sequence>MANLEIGKSILAAGVLTNYHDVGEGQPVILIHGSGPGVSAYANWRLTIPALSKFYRVIAPDMVGFGFTDRPENYNYSKDNWVNHVIGVMDALEIEKAHIVGNSFGGGLAIATALRYPERVDRIVLMGAAGTRFDVTEGLNAVWGYTPSIENMRNLLDIFAYDRSLVTDELARLRYEASIQPGFQESFSSMFPEPRQRWIDALASSDEDIKTLPNETLIVHGREDQVVPLSSSLRLGELIDRAQLHVFGRCGHWTQIEQTDRFNRLVVEFFNEANVVTKLNLL</sequence>
<keyword evidence="1 3" id="KW-0378">Hydrolase</keyword>
<evidence type="ECO:0000259" key="2">
    <source>
        <dbReference type="Pfam" id="PF00561"/>
    </source>
</evidence>
<protein>
    <submittedName>
        <fullName evidence="3">2-hydroxymuconate-semialdehyde hydrolase</fullName>
    </submittedName>
</protein>
<dbReference type="OrthoDB" id="5853561at2"/>